<feature type="transmembrane region" description="Helical" evidence="6">
    <location>
        <begin position="336"/>
        <end position="355"/>
    </location>
</feature>
<evidence type="ECO:0000256" key="1">
    <source>
        <dbReference type="ARBA" id="ARBA00004651"/>
    </source>
</evidence>
<feature type="domain" description="ABC transmembrane type-1" evidence="7">
    <location>
        <begin position="168"/>
        <end position="359"/>
    </location>
</feature>
<evidence type="ECO:0000259" key="7">
    <source>
        <dbReference type="PROSITE" id="PS50928"/>
    </source>
</evidence>
<feature type="transmembrane region" description="Helical" evidence="6">
    <location>
        <begin position="98"/>
        <end position="120"/>
    </location>
</feature>
<gene>
    <name evidence="8" type="ORF">MGN01_19720</name>
</gene>
<organism evidence="8 9">
    <name type="scientific">Methylobacterium gnaphalii</name>
    <dbReference type="NCBI Taxonomy" id="1010610"/>
    <lineage>
        <taxon>Bacteria</taxon>
        <taxon>Pseudomonadati</taxon>
        <taxon>Pseudomonadota</taxon>
        <taxon>Alphaproteobacteria</taxon>
        <taxon>Hyphomicrobiales</taxon>
        <taxon>Methylobacteriaceae</taxon>
        <taxon>Methylobacterium</taxon>
    </lineage>
</organism>
<dbReference type="PANTHER" id="PTHR30177:SF30">
    <property type="entry name" value="GLYCINE BETAINE UPTAKE SYSTEM PERMEASE PROTEIN YEHY"/>
    <property type="match status" value="1"/>
</dbReference>
<keyword evidence="3 6" id="KW-0812">Transmembrane</keyword>
<dbReference type="Gene3D" id="1.10.3720.10">
    <property type="entry name" value="MetI-like"/>
    <property type="match status" value="1"/>
</dbReference>
<feature type="transmembrane region" description="Helical" evidence="6">
    <location>
        <begin position="38"/>
        <end position="56"/>
    </location>
</feature>
<feature type="transmembrane region" description="Helical" evidence="6">
    <location>
        <begin position="127"/>
        <end position="148"/>
    </location>
</feature>
<feature type="transmembrane region" description="Helical" evidence="6">
    <location>
        <begin position="310"/>
        <end position="330"/>
    </location>
</feature>
<evidence type="ECO:0000256" key="3">
    <source>
        <dbReference type="ARBA" id="ARBA00022692"/>
    </source>
</evidence>
<dbReference type="InterPro" id="IPR035906">
    <property type="entry name" value="MetI-like_sf"/>
</dbReference>
<evidence type="ECO:0000313" key="9">
    <source>
        <dbReference type="Proteomes" id="UP000321750"/>
    </source>
</evidence>
<name>A0A512JJJ2_9HYPH</name>
<accession>A0A512JJJ2</accession>
<feature type="transmembrane region" description="Helical" evidence="6">
    <location>
        <begin position="63"/>
        <end position="86"/>
    </location>
</feature>
<keyword evidence="2 6" id="KW-0813">Transport</keyword>
<dbReference type="InterPro" id="IPR000515">
    <property type="entry name" value="MetI-like"/>
</dbReference>
<comment type="similarity">
    <text evidence="6">Belongs to the binding-protein-dependent transport system permease family.</text>
</comment>
<reference evidence="8 9" key="1">
    <citation type="submission" date="2019-07" db="EMBL/GenBank/DDBJ databases">
        <title>Whole genome shotgun sequence of Methylobacterium gnaphalii NBRC 107716.</title>
        <authorList>
            <person name="Hosoyama A."/>
            <person name="Uohara A."/>
            <person name="Ohji S."/>
            <person name="Ichikawa N."/>
        </authorList>
    </citation>
    <scope>NUCLEOTIDE SEQUENCE [LARGE SCALE GENOMIC DNA]</scope>
    <source>
        <strain evidence="8 9">NBRC 107716</strain>
    </source>
</reference>
<proteinExistence type="inferred from homology"/>
<feature type="transmembrane region" description="Helical" evidence="6">
    <location>
        <begin position="204"/>
        <end position="229"/>
    </location>
</feature>
<feature type="transmembrane region" description="Helical" evidence="6">
    <location>
        <begin position="168"/>
        <end position="192"/>
    </location>
</feature>
<evidence type="ECO:0000313" key="8">
    <source>
        <dbReference type="EMBL" id="GEP10127.1"/>
    </source>
</evidence>
<keyword evidence="9" id="KW-1185">Reference proteome</keyword>
<evidence type="ECO:0000256" key="4">
    <source>
        <dbReference type="ARBA" id="ARBA00022989"/>
    </source>
</evidence>
<dbReference type="SUPFAM" id="SSF161098">
    <property type="entry name" value="MetI-like"/>
    <property type="match status" value="1"/>
</dbReference>
<comment type="caution">
    <text evidence="8">The sequence shown here is derived from an EMBL/GenBank/DDBJ whole genome shotgun (WGS) entry which is preliminary data.</text>
</comment>
<feature type="transmembrane region" description="Helical" evidence="6">
    <location>
        <begin position="235"/>
        <end position="255"/>
    </location>
</feature>
<comment type="subcellular location">
    <subcellularLocation>
        <location evidence="1 6">Cell membrane</location>
        <topology evidence="1 6">Multi-pass membrane protein</topology>
    </subcellularLocation>
</comment>
<dbReference type="InterPro" id="IPR051204">
    <property type="entry name" value="ABC_transp_perm/SBD"/>
</dbReference>
<dbReference type="AlphaFoldDB" id="A0A512JJJ2"/>
<dbReference type="GO" id="GO:0005886">
    <property type="term" value="C:plasma membrane"/>
    <property type="evidence" value="ECO:0007669"/>
    <property type="project" value="UniProtKB-SubCell"/>
</dbReference>
<dbReference type="Pfam" id="PF00528">
    <property type="entry name" value="BPD_transp_1"/>
    <property type="match status" value="1"/>
</dbReference>
<dbReference type="PANTHER" id="PTHR30177">
    <property type="entry name" value="GLYCINE BETAINE/L-PROLINE TRANSPORT SYSTEM PERMEASE PROTEIN PROW"/>
    <property type="match status" value="1"/>
</dbReference>
<dbReference type="EMBL" id="BJZV01000008">
    <property type="protein sequence ID" value="GEP10127.1"/>
    <property type="molecule type" value="Genomic_DNA"/>
</dbReference>
<evidence type="ECO:0000256" key="2">
    <source>
        <dbReference type="ARBA" id="ARBA00022448"/>
    </source>
</evidence>
<dbReference type="PROSITE" id="PS50928">
    <property type="entry name" value="ABC_TM1"/>
    <property type="match status" value="1"/>
</dbReference>
<dbReference type="GO" id="GO:0031460">
    <property type="term" value="P:glycine betaine transport"/>
    <property type="evidence" value="ECO:0007669"/>
    <property type="project" value="TreeGrafter"/>
</dbReference>
<evidence type="ECO:0000256" key="6">
    <source>
        <dbReference type="RuleBase" id="RU363032"/>
    </source>
</evidence>
<protein>
    <submittedName>
        <fullName evidence="8">ABC transporter permease</fullName>
    </submittedName>
</protein>
<dbReference type="GO" id="GO:0055085">
    <property type="term" value="P:transmembrane transport"/>
    <property type="evidence" value="ECO:0007669"/>
    <property type="project" value="InterPro"/>
</dbReference>
<sequence>MLVIAVAVAGVAGTLDMLRLAANRLVVGTPVGAEIFGQSGWLIAGLSLLGGGFLGARSSRPAALAALVTFCAALMLLSLTLCTAASDLIAWQPPAARARLASGAWTALVLLTAATIWAAGRTGLRRAGWFTAAGLTTAVLLVYRSGAYDGLSLAVEYRARAAAVQAALVQHVALSAAAVVLAAMSCALLYLWRAGRGAIKIAINGLQVVPAVALLGGLVALVSGVLAAIPGLRAVGLSALGAGPAILAIAAYLLLPFWRGLEGALRAAEPESVDAATAIGLTPRQILLELRLPIGTPILVGALRVASVQAIGLATLGALVGAGGLGGIVFDGMAQFAPDLILLGALPVIGLSLVVERGLSVVEDWARRSQRG</sequence>
<evidence type="ECO:0000256" key="5">
    <source>
        <dbReference type="ARBA" id="ARBA00023136"/>
    </source>
</evidence>
<dbReference type="Proteomes" id="UP000321750">
    <property type="component" value="Unassembled WGS sequence"/>
</dbReference>
<dbReference type="RefSeq" id="WP_238258115.1">
    <property type="nucleotide sequence ID" value="NZ_BJZV01000008.1"/>
</dbReference>
<keyword evidence="5 6" id="KW-0472">Membrane</keyword>
<keyword evidence="4 6" id="KW-1133">Transmembrane helix</keyword>